<dbReference type="Proteomes" id="UP000542813">
    <property type="component" value="Unassembled WGS sequence"/>
</dbReference>
<dbReference type="AlphaFoldDB" id="A0A7W9LK43"/>
<evidence type="ECO:0000313" key="2">
    <source>
        <dbReference type="EMBL" id="MBB5786689.1"/>
    </source>
</evidence>
<sequence length="207" mass="21474">MRVRALAAGVAVTVVVLSGCEAGGGDEPAGLDDPADSSTDTSTGTAPADDASGTPEPSDLPAGEDWSVEVGGEPPEAPADLDVYEAYLGYWRADLEALSIPDPAHQPFLDAAVDPQRERVVSVAEQLLAQDHRTIGTLRVEPFVVSVSGPTAAVQDCMDGRDTYDVDAAGAEVPDSRGDLIPVLVQLAQAGDRWVVADVQRADHDCG</sequence>
<gene>
    <name evidence="2" type="ORF">HD601_001264</name>
</gene>
<organism evidence="2 3">
    <name type="scientific">Jiangella mangrovi</name>
    <dbReference type="NCBI Taxonomy" id="1524084"/>
    <lineage>
        <taxon>Bacteria</taxon>
        <taxon>Bacillati</taxon>
        <taxon>Actinomycetota</taxon>
        <taxon>Actinomycetes</taxon>
        <taxon>Jiangellales</taxon>
        <taxon>Jiangellaceae</taxon>
        <taxon>Jiangella</taxon>
    </lineage>
</organism>
<evidence type="ECO:0000313" key="3">
    <source>
        <dbReference type="Proteomes" id="UP000542813"/>
    </source>
</evidence>
<evidence type="ECO:0000256" key="1">
    <source>
        <dbReference type="SAM" id="MobiDB-lite"/>
    </source>
</evidence>
<reference evidence="2 3" key="1">
    <citation type="submission" date="2020-08" db="EMBL/GenBank/DDBJ databases">
        <title>Sequencing the genomes of 1000 actinobacteria strains.</title>
        <authorList>
            <person name="Klenk H.-P."/>
        </authorList>
    </citation>
    <scope>NUCLEOTIDE SEQUENCE [LARGE SCALE GENOMIC DNA]</scope>
    <source>
        <strain evidence="2 3">DSM 102122</strain>
    </source>
</reference>
<name>A0A7W9LK43_9ACTN</name>
<feature type="compositionally biased region" description="Low complexity" evidence="1">
    <location>
        <begin position="36"/>
        <end position="52"/>
    </location>
</feature>
<proteinExistence type="predicted"/>
<comment type="caution">
    <text evidence="2">The sequence shown here is derived from an EMBL/GenBank/DDBJ whole genome shotgun (WGS) entry which is preliminary data.</text>
</comment>
<feature type="region of interest" description="Disordered" evidence="1">
    <location>
        <begin position="25"/>
        <end position="79"/>
    </location>
</feature>
<dbReference type="EMBL" id="JACHMM010000001">
    <property type="protein sequence ID" value="MBB5786689.1"/>
    <property type="molecule type" value="Genomic_DNA"/>
</dbReference>
<dbReference type="RefSeq" id="WP_184820285.1">
    <property type="nucleotide sequence ID" value="NZ_JACHMM010000001.1"/>
</dbReference>
<dbReference type="PROSITE" id="PS51257">
    <property type="entry name" value="PROKAR_LIPOPROTEIN"/>
    <property type="match status" value="1"/>
</dbReference>
<accession>A0A7W9LK43</accession>
<keyword evidence="3" id="KW-1185">Reference proteome</keyword>
<protein>
    <submittedName>
        <fullName evidence="2">Uncharacterized protein</fullName>
    </submittedName>
</protein>